<accession>A0A5B7JYQ6</accession>
<gene>
    <name evidence="1" type="ORF">E2C01_093617</name>
</gene>
<evidence type="ECO:0000313" key="1">
    <source>
        <dbReference type="EMBL" id="MPC98257.1"/>
    </source>
</evidence>
<keyword evidence="2" id="KW-1185">Reference proteome</keyword>
<reference evidence="1 2" key="1">
    <citation type="submission" date="2019-05" db="EMBL/GenBank/DDBJ databases">
        <title>Another draft genome of Portunus trituberculatus and its Hox gene families provides insights of decapod evolution.</title>
        <authorList>
            <person name="Jeong J.-H."/>
            <person name="Song I."/>
            <person name="Kim S."/>
            <person name="Choi T."/>
            <person name="Kim D."/>
            <person name="Ryu S."/>
            <person name="Kim W."/>
        </authorList>
    </citation>
    <scope>NUCLEOTIDE SEQUENCE [LARGE SCALE GENOMIC DNA]</scope>
    <source>
        <tissue evidence="1">Muscle</tissue>
    </source>
</reference>
<dbReference type="AlphaFoldDB" id="A0A5B7JYQ6"/>
<dbReference type="EMBL" id="VSRR010113296">
    <property type="protein sequence ID" value="MPC98257.1"/>
    <property type="molecule type" value="Genomic_DNA"/>
</dbReference>
<sequence>MHPLPSLLCERPPRLPPWHQLRPRSRLRERGGLGWEIVGGCRRMPAAQFTASLRSPPRWRLVAGSDTPINISAHP</sequence>
<organism evidence="1 2">
    <name type="scientific">Portunus trituberculatus</name>
    <name type="common">Swimming crab</name>
    <name type="synonym">Neptunus trituberculatus</name>
    <dbReference type="NCBI Taxonomy" id="210409"/>
    <lineage>
        <taxon>Eukaryota</taxon>
        <taxon>Metazoa</taxon>
        <taxon>Ecdysozoa</taxon>
        <taxon>Arthropoda</taxon>
        <taxon>Crustacea</taxon>
        <taxon>Multicrustacea</taxon>
        <taxon>Malacostraca</taxon>
        <taxon>Eumalacostraca</taxon>
        <taxon>Eucarida</taxon>
        <taxon>Decapoda</taxon>
        <taxon>Pleocyemata</taxon>
        <taxon>Brachyura</taxon>
        <taxon>Eubrachyura</taxon>
        <taxon>Portunoidea</taxon>
        <taxon>Portunidae</taxon>
        <taxon>Portuninae</taxon>
        <taxon>Portunus</taxon>
    </lineage>
</organism>
<dbReference type="Proteomes" id="UP000324222">
    <property type="component" value="Unassembled WGS sequence"/>
</dbReference>
<comment type="caution">
    <text evidence="1">The sequence shown here is derived from an EMBL/GenBank/DDBJ whole genome shotgun (WGS) entry which is preliminary data.</text>
</comment>
<name>A0A5B7JYQ6_PORTR</name>
<proteinExistence type="predicted"/>
<protein>
    <submittedName>
        <fullName evidence="1">Uncharacterized protein</fullName>
    </submittedName>
</protein>
<evidence type="ECO:0000313" key="2">
    <source>
        <dbReference type="Proteomes" id="UP000324222"/>
    </source>
</evidence>